<dbReference type="Pfam" id="PF02682">
    <property type="entry name" value="CT_C_D"/>
    <property type="match status" value="1"/>
</dbReference>
<dbReference type="OrthoDB" id="9768696at2"/>
<evidence type="ECO:0000259" key="4">
    <source>
        <dbReference type="SMART" id="SM00796"/>
    </source>
</evidence>
<dbReference type="STRING" id="640635.SAMN04489806_0481"/>
<keyword evidence="1" id="KW-0547">Nucleotide-binding</keyword>
<evidence type="ECO:0000256" key="2">
    <source>
        <dbReference type="ARBA" id="ARBA00022801"/>
    </source>
</evidence>
<proteinExistence type="predicted"/>
<sequence length="204" mass="22091">MSHSIRRVGDLALLVECESLAEVMALHRGLSERPDAVVDIVPAARTILVTIAEPRQADRIATWLREATPVAADEGGPLEPVEIEVQYDGEDLAEVARLTGLSEREVVEAHTGARWEVAFGGFAPGFGYLVCSDERLRVPRRTSPRTRVPAGSVGLAGEFTGIYPRESPGGWQLIGRTDAVLWDAEAEPPALLEPGVTVRFREAS</sequence>
<dbReference type="InterPro" id="IPR010016">
    <property type="entry name" value="PxpB"/>
</dbReference>
<evidence type="ECO:0000313" key="5">
    <source>
        <dbReference type="EMBL" id="SEB41083.1"/>
    </source>
</evidence>
<dbReference type="SMART" id="SM00796">
    <property type="entry name" value="AHS1"/>
    <property type="match status" value="1"/>
</dbReference>
<dbReference type="RefSeq" id="WP_091179454.1">
    <property type="nucleotide sequence ID" value="NZ_FNRY01000001.1"/>
</dbReference>
<protein>
    <submittedName>
        <fullName evidence="5">Sensor histidine kinase inhibitor, KipI family</fullName>
    </submittedName>
</protein>
<dbReference type="PANTHER" id="PTHR34698">
    <property type="entry name" value="5-OXOPROLINASE SUBUNIT B"/>
    <property type="match status" value="1"/>
</dbReference>
<keyword evidence="2" id="KW-0378">Hydrolase</keyword>
<dbReference type="GO" id="GO:0016787">
    <property type="term" value="F:hydrolase activity"/>
    <property type="evidence" value="ECO:0007669"/>
    <property type="project" value="UniProtKB-KW"/>
</dbReference>
<accession>A0A1H4J4A4</accession>
<dbReference type="Proteomes" id="UP000199183">
    <property type="component" value="Unassembled WGS sequence"/>
</dbReference>
<evidence type="ECO:0000256" key="3">
    <source>
        <dbReference type="ARBA" id="ARBA00022840"/>
    </source>
</evidence>
<evidence type="ECO:0000256" key="1">
    <source>
        <dbReference type="ARBA" id="ARBA00022741"/>
    </source>
</evidence>
<dbReference type="InterPro" id="IPR003833">
    <property type="entry name" value="CT_C_D"/>
</dbReference>
<dbReference type="EMBL" id="FNRY01000001">
    <property type="protein sequence ID" value="SEB41083.1"/>
    <property type="molecule type" value="Genomic_DNA"/>
</dbReference>
<gene>
    <name evidence="5" type="ORF">SAMN04489806_0481</name>
</gene>
<dbReference type="Gene3D" id="3.30.1360.40">
    <property type="match status" value="1"/>
</dbReference>
<name>A0A1H4J4A4_9MICO</name>
<feature type="domain" description="Carboxyltransferase" evidence="4">
    <location>
        <begin position="3"/>
        <end position="192"/>
    </location>
</feature>
<reference evidence="5 6" key="1">
    <citation type="submission" date="2016-10" db="EMBL/GenBank/DDBJ databases">
        <authorList>
            <person name="de Groot N.N."/>
        </authorList>
    </citation>
    <scope>NUCLEOTIDE SEQUENCE [LARGE SCALE GENOMIC DNA]</scope>
    <source>
        <strain evidence="5 6">DSM 21799</strain>
    </source>
</reference>
<dbReference type="PANTHER" id="PTHR34698:SF2">
    <property type="entry name" value="5-OXOPROLINASE SUBUNIT B"/>
    <property type="match status" value="1"/>
</dbReference>
<dbReference type="AlphaFoldDB" id="A0A1H4J4A4"/>
<dbReference type="Gene3D" id="2.40.100.10">
    <property type="entry name" value="Cyclophilin-like"/>
    <property type="match status" value="1"/>
</dbReference>
<evidence type="ECO:0000313" key="6">
    <source>
        <dbReference type="Proteomes" id="UP000199183"/>
    </source>
</evidence>
<dbReference type="InterPro" id="IPR029000">
    <property type="entry name" value="Cyclophilin-like_dom_sf"/>
</dbReference>
<keyword evidence="3" id="KW-0067">ATP-binding</keyword>
<dbReference type="SUPFAM" id="SSF160467">
    <property type="entry name" value="PH0987 N-terminal domain-like"/>
    <property type="match status" value="1"/>
</dbReference>
<dbReference type="GO" id="GO:0005524">
    <property type="term" value="F:ATP binding"/>
    <property type="evidence" value="ECO:0007669"/>
    <property type="project" value="UniProtKB-KW"/>
</dbReference>
<dbReference type="SUPFAM" id="SSF50891">
    <property type="entry name" value="Cyclophilin-like"/>
    <property type="match status" value="1"/>
</dbReference>
<keyword evidence="6" id="KW-1185">Reference proteome</keyword>
<organism evidence="5 6">
    <name type="scientific">Paramicrobacterium humi</name>
    <dbReference type="NCBI Taxonomy" id="640635"/>
    <lineage>
        <taxon>Bacteria</taxon>
        <taxon>Bacillati</taxon>
        <taxon>Actinomycetota</taxon>
        <taxon>Actinomycetes</taxon>
        <taxon>Micrococcales</taxon>
        <taxon>Microbacteriaceae</taxon>
        <taxon>Paramicrobacterium</taxon>
    </lineage>
</organism>